<gene>
    <name evidence="1" type="ORF">PanWU01x14_333820</name>
</gene>
<evidence type="ECO:0000313" key="2">
    <source>
        <dbReference type="Proteomes" id="UP000237105"/>
    </source>
</evidence>
<dbReference type="OrthoDB" id="10421609at2759"/>
<dbReference type="EMBL" id="JXTB01000598">
    <property type="protein sequence ID" value="PON35734.1"/>
    <property type="molecule type" value="Genomic_DNA"/>
</dbReference>
<protein>
    <submittedName>
        <fullName evidence="1">Uncharacterized protein</fullName>
    </submittedName>
</protein>
<comment type="caution">
    <text evidence="1">The sequence shown here is derived from an EMBL/GenBank/DDBJ whole genome shotgun (WGS) entry which is preliminary data.</text>
</comment>
<reference evidence="2" key="1">
    <citation type="submission" date="2016-06" db="EMBL/GenBank/DDBJ databases">
        <title>Parallel loss of symbiosis genes in relatives of nitrogen-fixing non-legume Parasponia.</title>
        <authorList>
            <person name="Van Velzen R."/>
            <person name="Holmer R."/>
            <person name="Bu F."/>
            <person name="Rutten L."/>
            <person name="Van Zeijl A."/>
            <person name="Liu W."/>
            <person name="Santuari L."/>
            <person name="Cao Q."/>
            <person name="Sharma T."/>
            <person name="Shen D."/>
            <person name="Roswanjaya Y."/>
            <person name="Wardhani T."/>
            <person name="Kalhor M.S."/>
            <person name="Jansen J."/>
            <person name="Van den Hoogen J."/>
            <person name="Gungor B."/>
            <person name="Hartog M."/>
            <person name="Hontelez J."/>
            <person name="Verver J."/>
            <person name="Yang W.-C."/>
            <person name="Schijlen E."/>
            <person name="Repin R."/>
            <person name="Schilthuizen M."/>
            <person name="Schranz E."/>
            <person name="Heidstra R."/>
            <person name="Miyata K."/>
            <person name="Fedorova E."/>
            <person name="Kohlen W."/>
            <person name="Bisseling T."/>
            <person name="Smit S."/>
            <person name="Geurts R."/>
        </authorList>
    </citation>
    <scope>NUCLEOTIDE SEQUENCE [LARGE SCALE GENOMIC DNA]</scope>
    <source>
        <strain evidence="2">cv. WU1-14</strain>
    </source>
</reference>
<accession>A0A2P5AGT1</accession>
<keyword evidence="2" id="KW-1185">Reference proteome</keyword>
<dbReference type="AlphaFoldDB" id="A0A2P5AGT1"/>
<dbReference type="Proteomes" id="UP000237105">
    <property type="component" value="Unassembled WGS sequence"/>
</dbReference>
<organism evidence="1 2">
    <name type="scientific">Parasponia andersonii</name>
    <name type="common">Sponia andersonii</name>
    <dbReference type="NCBI Taxonomy" id="3476"/>
    <lineage>
        <taxon>Eukaryota</taxon>
        <taxon>Viridiplantae</taxon>
        <taxon>Streptophyta</taxon>
        <taxon>Embryophyta</taxon>
        <taxon>Tracheophyta</taxon>
        <taxon>Spermatophyta</taxon>
        <taxon>Magnoliopsida</taxon>
        <taxon>eudicotyledons</taxon>
        <taxon>Gunneridae</taxon>
        <taxon>Pentapetalae</taxon>
        <taxon>rosids</taxon>
        <taxon>fabids</taxon>
        <taxon>Rosales</taxon>
        <taxon>Cannabaceae</taxon>
        <taxon>Parasponia</taxon>
    </lineage>
</organism>
<evidence type="ECO:0000313" key="1">
    <source>
        <dbReference type="EMBL" id="PON35734.1"/>
    </source>
</evidence>
<proteinExistence type="predicted"/>
<sequence length="83" mass="9350">MRGDLMLRPGGVSSLSYSHTTRFRRRALRVLIDGHGASSHCWFGTRAGSQLPFGTPVLHQVHRPPIWGHTYNFDSCVKFRSAI</sequence>
<name>A0A2P5AGT1_PARAD</name>